<dbReference type="RefSeq" id="WP_096602120.1">
    <property type="nucleotide sequence ID" value="NZ_OBEN01000005.1"/>
</dbReference>
<protein>
    <recommendedName>
        <fullName evidence="2">C4-type zinc ribbon domain-containing protein</fullName>
    </recommendedName>
</protein>
<evidence type="ECO:0000256" key="1">
    <source>
        <dbReference type="SAM" id="Coils"/>
    </source>
</evidence>
<name>A0A285P3E4_9AQUI</name>
<keyword evidence="1" id="KW-0175">Coiled coil</keyword>
<dbReference type="Proteomes" id="UP000218627">
    <property type="component" value="Unassembled WGS sequence"/>
</dbReference>
<feature type="coiled-coil region" evidence="1">
    <location>
        <begin position="92"/>
        <end position="172"/>
    </location>
</feature>
<dbReference type="Pfam" id="PF02591">
    <property type="entry name" value="Zn_ribbon_9"/>
    <property type="match status" value="1"/>
</dbReference>
<accession>A0A285P3E4</accession>
<dbReference type="InterPro" id="IPR003743">
    <property type="entry name" value="Zf-RING_7"/>
</dbReference>
<reference evidence="4" key="1">
    <citation type="submission" date="2017-09" db="EMBL/GenBank/DDBJ databases">
        <authorList>
            <person name="Varghese N."/>
            <person name="Submissions S."/>
        </authorList>
    </citation>
    <scope>NUCLEOTIDE SEQUENCE [LARGE SCALE GENOMIC DNA]</scope>
    <source>
        <strain evidence="4">DSM 2913</strain>
    </source>
</reference>
<evidence type="ECO:0000313" key="4">
    <source>
        <dbReference type="Proteomes" id="UP000218627"/>
    </source>
</evidence>
<evidence type="ECO:0000259" key="2">
    <source>
        <dbReference type="Pfam" id="PF02591"/>
    </source>
</evidence>
<dbReference type="OrthoDB" id="15325at2"/>
<organism evidence="3 4">
    <name type="scientific">Hydrogenobacter hydrogenophilus</name>
    <dbReference type="NCBI Taxonomy" id="35835"/>
    <lineage>
        <taxon>Bacteria</taxon>
        <taxon>Pseudomonadati</taxon>
        <taxon>Aquificota</taxon>
        <taxon>Aquificia</taxon>
        <taxon>Aquificales</taxon>
        <taxon>Aquificaceae</taxon>
        <taxon>Hydrogenobacter</taxon>
    </lineage>
</organism>
<feature type="domain" description="C4-type zinc ribbon" evidence="2">
    <location>
        <begin position="201"/>
        <end position="231"/>
    </location>
</feature>
<dbReference type="PANTHER" id="PTHR39082">
    <property type="entry name" value="PHOSPHOLIPASE C-BETA-2-RELATED"/>
    <property type="match status" value="1"/>
</dbReference>
<evidence type="ECO:0000313" key="3">
    <source>
        <dbReference type="EMBL" id="SNZ14391.1"/>
    </source>
</evidence>
<dbReference type="InterPro" id="IPR052376">
    <property type="entry name" value="Oxidative_Scav/Glycosyltrans"/>
</dbReference>
<keyword evidence="4" id="KW-1185">Reference proteome</keyword>
<proteinExistence type="predicted"/>
<feature type="coiled-coil region" evidence="1">
    <location>
        <begin position="6"/>
        <end position="68"/>
    </location>
</feature>
<dbReference type="AlphaFoldDB" id="A0A285P3E4"/>
<gene>
    <name evidence="3" type="ORF">SAMN06265353_1071</name>
</gene>
<dbReference type="Gene3D" id="1.10.287.1490">
    <property type="match status" value="1"/>
</dbReference>
<sequence length="236" mass="27674">MIKKEELRLLLDLQELEINIKKLEKLIQKLIQEEVELRKQLAHVEQEEATLLLELKKLDDEIRQTNQEISICMEGIKRAEERLSKVRKAQEYKALLREKARYEDCVIKLKDQLKLLQAERKQKEQTYKNQKKNLEVKHRELKEKLEEISLESELTKGKLEQLKQERNKLINHIPEHALREYENLKSSLELPVIVPVVSFGACGGCGMKLPSSLYSKVMLGEVVICPNCARLIYYEA</sequence>
<dbReference type="EMBL" id="OBEN01000005">
    <property type="protein sequence ID" value="SNZ14391.1"/>
    <property type="molecule type" value="Genomic_DNA"/>
</dbReference>
<dbReference type="PANTHER" id="PTHR39082:SF1">
    <property type="entry name" value="SCAVENGER RECEPTOR CLASS A MEMBER 3"/>
    <property type="match status" value="1"/>
</dbReference>